<sequence length="836" mass="95399">MRYSSQSQKNTFRKWSPGSTSPPFGPLDLHRTERPRIRRKNRSPFLFSHPHSPTVSVISDNEMYQPGSYRMEYGRATDAHYRNREKGNKFGLLMGLLFLAALVFVATGVILLILLGGGYFPLEQKHLGSPKYVNIQKEIQTEITKSPTKIVHSNDAPCLDEECILLVSAYVSNMKKEVSPCDDFYEYACGNYGVSRYVPDHETKLNVISEMKAKLNKNLRDMLNKAARTKQSDATQQMLTYYDSCMDDQAQDRNDLMPLTSLISTLGGWPLLQNAVFDDQNFSWELLHGQMMGLGVPGVFSVFFQEKVDNQNKNILMIGNTKLLLGSKRHYRQPLEQNEFARNYESYMKELISMLGGDEDVLTTNIRNVLQFDFAIADITKLEGSRNPAKAKHLLSFGDLKKQFPKINFELILTTGIAEMPENPSNSTNINVVDLEYLAELEKLLEKTPLQTLNDYLMWKVVSTFDVYLPQRYRVPRENFRSVVYGVTLKPLWEECVVEVQKRMPLPLSILYAQNFDRKEKHQQIQHMLAALKMSIEELIMNSDWMDENTRLVALRKVESIRYQMGSTTNSTLPKIVVGDLDLHRESFFDNALQLMKLSVKSDFAALYNASVSSSRFKAFSITPPVVDAFYDYFANQLVFTDAMLGYPLIGSNVPQSVNFGAIGMAIAHEMIHSIDDFGSNYGESGMLEPWWSTDMTEVYKLKKDCFVAQYSSKVESETERYIDGKLTANENIADNAGLRIAFNAFKMVSNQNSTDGEYLPSFKNTSSRQMFFLSFANMFCETVKPGSMDQVLNTDTHSLGRFRVNVPLQNLPEFSKAYRCPIGSPMNPYEKCRLW</sequence>
<keyword evidence="10" id="KW-0812">Transmembrane</keyword>
<comment type="cofactor">
    <cofactor evidence="1">
        <name>Zn(2+)</name>
        <dbReference type="ChEBI" id="CHEBI:29105"/>
    </cofactor>
</comment>
<feature type="transmembrane region" description="Helical" evidence="10">
    <location>
        <begin position="90"/>
        <end position="120"/>
    </location>
</feature>
<evidence type="ECO:0000313" key="14">
    <source>
        <dbReference type="Proteomes" id="UP001175271"/>
    </source>
</evidence>
<evidence type="ECO:0008006" key="15">
    <source>
        <dbReference type="Google" id="ProtNLM"/>
    </source>
</evidence>
<dbReference type="GO" id="GO:0005886">
    <property type="term" value="C:plasma membrane"/>
    <property type="evidence" value="ECO:0007669"/>
    <property type="project" value="TreeGrafter"/>
</dbReference>
<evidence type="ECO:0000256" key="8">
    <source>
        <dbReference type="SAM" id="Coils"/>
    </source>
</evidence>
<dbReference type="AlphaFoldDB" id="A0AA39H020"/>
<dbReference type="InterPro" id="IPR024079">
    <property type="entry name" value="MetalloPept_cat_dom_sf"/>
</dbReference>
<protein>
    <recommendedName>
        <fullName evidence="15">Peptidase M13 C-terminal domain-containing protein</fullName>
    </recommendedName>
</protein>
<dbReference type="Proteomes" id="UP001175271">
    <property type="component" value="Unassembled WGS sequence"/>
</dbReference>
<dbReference type="InterPro" id="IPR042089">
    <property type="entry name" value="Peptidase_M13_dom_2"/>
</dbReference>
<keyword evidence="8" id="KW-0175">Coiled coil</keyword>
<keyword evidence="14" id="KW-1185">Reference proteome</keyword>
<dbReference type="InterPro" id="IPR008753">
    <property type="entry name" value="Peptidase_M13_N"/>
</dbReference>
<dbReference type="InterPro" id="IPR000718">
    <property type="entry name" value="Peptidase_M13"/>
</dbReference>
<keyword evidence="4" id="KW-0479">Metal-binding</keyword>
<dbReference type="GO" id="GO:0004222">
    <property type="term" value="F:metalloendopeptidase activity"/>
    <property type="evidence" value="ECO:0007669"/>
    <property type="project" value="InterPro"/>
</dbReference>
<dbReference type="PANTHER" id="PTHR11733">
    <property type="entry name" value="ZINC METALLOPROTEASE FAMILY M13 NEPRILYSIN-RELATED"/>
    <property type="match status" value="1"/>
</dbReference>
<dbReference type="Gene3D" id="1.10.1380.10">
    <property type="entry name" value="Neutral endopeptidase , domain2"/>
    <property type="match status" value="1"/>
</dbReference>
<keyword evidence="5" id="KW-0378">Hydrolase</keyword>
<name>A0AA39H020_9BILA</name>
<dbReference type="SUPFAM" id="SSF55486">
    <property type="entry name" value="Metalloproteases ('zincins'), catalytic domain"/>
    <property type="match status" value="1"/>
</dbReference>
<feature type="region of interest" description="Disordered" evidence="9">
    <location>
        <begin position="1"/>
        <end position="33"/>
    </location>
</feature>
<evidence type="ECO:0000313" key="13">
    <source>
        <dbReference type="EMBL" id="KAK0396266.1"/>
    </source>
</evidence>
<evidence type="ECO:0000256" key="5">
    <source>
        <dbReference type="ARBA" id="ARBA00022801"/>
    </source>
</evidence>
<evidence type="ECO:0000256" key="6">
    <source>
        <dbReference type="ARBA" id="ARBA00022833"/>
    </source>
</evidence>
<dbReference type="PRINTS" id="PR00786">
    <property type="entry name" value="NEPRILYSIN"/>
</dbReference>
<evidence type="ECO:0000256" key="1">
    <source>
        <dbReference type="ARBA" id="ARBA00001947"/>
    </source>
</evidence>
<feature type="compositionally biased region" description="Polar residues" evidence="9">
    <location>
        <begin position="1"/>
        <end position="10"/>
    </location>
</feature>
<dbReference type="PANTHER" id="PTHR11733:SF167">
    <property type="entry name" value="FI17812P1-RELATED"/>
    <property type="match status" value="1"/>
</dbReference>
<keyword evidence="6" id="KW-0862">Zinc</keyword>
<evidence type="ECO:0000256" key="7">
    <source>
        <dbReference type="ARBA" id="ARBA00023049"/>
    </source>
</evidence>
<evidence type="ECO:0000256" key="9">
    <source>
        <dbReference type="SAM" id="MobiDB-lite"/>
    </source>
</evidence>
<dbReference type="Gene3D" id="3.40.390.10">
    <property type="entry name" value="Collagenase (Catalytic Domain)"/>
    <property type="match status" value="1"/>
</dbReference>
<dbReference type="PROSITE" id="PS51885">
    <property type="entry name" value="NEPRILYSIN"/>
    <property type="match status" value="1"/>
</dbReference>
<dbReference type="InterPro" id="IPR018497">
    <property type="entry name" value="Peptidase_M13_C"/>
</dbReference>
<dbReference type="GO" id="GO:0046872">
    <property type="term" value="F:metal ion binding"/>
    <property type="evidence" value="ECO:0007669"/>
    <property type="project" value="UniProtKB-KW"/>
</dbReference>
<dbReference type="CDD" id="cd08662">
    <property type="entry name" value="M13"/>
    <property type="match status" value="1"/>
</dbReference>
<proteinExistence type="inferred from homology"/>
<keyword evidence="10" id="KW-1133">Transmembrane helix</keyword>
<organism evidence="13 14">
    <name type="scientific">Steinernema hermaphroditum</name>
    <dbReference type="NCBI Taxonomy" id="289476"/>
    <lineage>
        <taxon>Eukaryota</taxon>
        <taxon>Metazoa</taxon>
        <taxon>Ecdysozoa</taxon>
        <taxon>Nematoda</taxon>
        <taxon>Chromadorea</taxon>
        <taxon>Rhabditida</taxon>
        <taxon>Tylenchina</taxon>
        <taxon>Panagrolaimomorpha</taxon>
        <taxon>Strongyloidoidea</taxon>
        <taxon>Steinernematidae</taxon>
        <taxon>Steinernema</taxon>
    </lineage>
</organism>
<keyword evidence="3" id="KW-0645">Protease</keyword>
<evidence type="ECO:0000256" key="3">
    <source>
        <dbReference type="ARBA" id="ARBA00022670"/>
    </source>
</evidence>
<reference evidence="13" key="1">
    <citation type="submission" date="2023-06" db="EMBL/GenBank/DDBJ databases">
        <title>Genomic analysis of the entomopathogenic nematode Steinernema hermaphroditum.</title>
        <authorList>
            <person name="Schwarz E.M."/>
            <person name="Heppert J.K."/>
            <person name="Baniya A."/>
            <person name="Schwartz H.T."/>
            <person name="Tan C.-H."/>
            <person name="Antoshechkin I."/>
            <person name="Sternberg P.W."/>
            <person name="Goodrich-Blair H."/>
            <person name="Dillman A.R."/>
        </authorList>
    </citation>
    <scope>NUCLEOTIDE SEQUENCE</scope>
    <source>
        <strain evidence="13">PS9179</strain>
        <tissue evidence="13">Whole animal</tissue>
    </source>
</reference>
<evidence type="ECO:0000259" key="12">
    <source>
        <dbReference type="Pfam" id="PF05649"/>
    </source>
</evidence>
<gene>
    <name evidence="13" type="ORF">QR680_001646</name>
</gene>
<dbReference type="GO" id="GO:0016485">
    <property type="term" value="P:protein processing"/>
    <property type="evidence" value="ECO:0007669"/>
    <property type="project" value="TreeGrafter"/>
</dbReference>
<comment type="caution">
    <text evidence="13">The sequence shown here is derived from an EMBL/GenBank/DDBJ whole genome shotgun (WGS) entry which is preliminary data.</text>
</comment>
<feature type="domain" description="Peptidase M13 N-terminal" evidence="12">
    <location>
        <begin position="180"/>
        <end position="566"/>
    </location>
</feature>
<dbReference type="Pfam" id="PF01431">
    <property type="entry name" value="Peptidase_M13"/>
    <property type="match status" value="1"/>
</dbReference>
<evidence type="ECO:0000256" key="4">
    <source>
        <dbReference type="ARBA" id="ARBA00022723"/>
    </source>
</evidence>
<evidence type="ECO:0000256" key="10">
    <source>
        <dbReference type="SAM" id="Phobius"/>
    </source>
</evidence>
<feature type="domain" description="Peptidase M13 C-terminal" evidence="11">
    <location>
        <begin position="629"/>
        <end position="835"/>
    </location>
</feature>
<comment type="similarity">
    <text evidence="2">Belongs to the peptidase M13 family.</text>
</comment>
<evidence type="ECO:0000256" key="2">
    <source>
        <dbReference type="ARBA" id="ARBA00007357"/>
    </source>
</evidence>
<keyword evidence="7" id="KW-0482">Metalloprotease</keyword>
<accession>A0AA39H020</accession>
<dbReference type="EMBL" id="JAUCMV010000005">
    <property type="protein sequence ID" value="KAK0396266.1"/>
    <property type="molecule type" value="Genomic_DNA"/>
</dbReference>
<feature type="coiled-coil region" evidence="8">
    <location>
        <begin position="205"/>
        <end position="232"/>
    </location>
</feature>
<keyword evidence="10" id="KW-0472">Membrane</keyword>
<dbReference type="Pfam" id="PF05649">
    <property type="entry name" value="Peptidase_M13_N"/>
    <property type="match status" value="1"/>
</dbReference>
<evidence type="ECO:0000259" key="11">
    <source>
        <dbReference type="Pfam" id="PF01431"/>
    </source>
</evidence>